<dbReference type="Gene3D" id="1.10.10.60">
    <property type="entry name" value="Homeodomain-like"/>
    <property type="match status" value="2"/>
</dbReference>
<reference evidence="6 7" key="1">
    <citation type="journal article" date="2019" name="PLoS Negl. Trop. Dis.">
        <title>Revisiting the worldwide diversity of Leptospira species in the environment.</title>
        <authorList>
            <person name="Vincent A.T."/>
            <person name="Schiettekatte O."/>
            <person name="Bourhy P."/>
            <person name="Veyrier F.J."/>
            <person name="Picardeau M."/>
        </authorList>
    </citation>
    <scope>NUCLEOTIDE SEQUENCE [LARGE SCALE GENOMIC DNA]</scope>
    <source>
        <strain evidence="6 7">201702445</strain>
    </source>
</reference>
<name>A0A6N4QWF3_9LEPT</name>
<dbReference type="PRINTS" id="PR00032">
    <property type="entry name" value="HTHARAC"/>
</dbReference>
<evidence type="ECO:0000313" key="6">
    <source>
        <dbReference type="EMBL" id="TGL80226.1"/>
    </source>
</evidence>
<protein>
    <submittedName>
        <fullName evidence="6">AraC family transcriptional regulator</fullName>
    </submittedName>
</protein>
<dbReference type="Proteomes" id="UP000297613">
    <property type="component" value="Unassembled WGS sequence"/>
</dbReference>
<dbReference type="Pfam" id="PF12833">
    <property type="entry name" value="HTH_18"/>
    <property type="match status" value="1"/>
</dbReference>
<sequence>MILAELNGSLVLRIGSPMWIELYGYASAFCSALIGIMLGLNRKKSPTFKIGAFLFLSISIWLGQLHLFTSGKLFEFPALIFWHIPFAIATGPLFYLFIQSIFKMEYLWNRVQWFHVLLVLLLTALFLPIGLLPTQDKLEIFRKNESVVSPLFKNYILFFLNMSYLVPGVYIAFSFRFLFNSRILFNAGQERSLSVFYLILGWFGVSKLITFSGFIKGEFSFLKTLGAFGFSTGVFLIFILLSRYPDFLEILRRGVREIRRKQSRINSDLKDSALKKIKVLFEEEKIYLNDEISLKSLGNQLSLRPDQLSQVVNDSYGMNFNRFLNYHRIREAIRILEKDPEAKIIHVAMRCGFNSKSSFNESFRRETGTTPTEYLRKKGMES</sequence>
<dbReference type="PANTHER" id="PTHR43280">
    <property type="entry name" value="ARAC-FAMILY TRANSCRIPTIONAL REGULATOR"/>
    <property type="match status" value="1"/>
</dbReference>
<keyword evidence="3" id="KW-0804">Transcription</keyword>
<feature type="transmembrane region" description="Helical" evidence="4">
    <location>
        <begin position="47"/>
        <end position="68"/>
    </location>
</feature>
<dbReference type="InterPro" id="IPR020449">
    <property type="entry name" value="Tscrpt_reg_AraC-type_HTH"/>
</dbReference>
<evidence type="ECO:0000313" key="7">
    <source>
        <dbReference type="Proteomes" id="UP000297613"/>
    </source>
</evidence>
<dbReference type="EMBL" id="RQGM01000069">
    <property type="protein sequence ID" value="TGL80226.1"/>
    <property type="molecule type" value="Genomic_DNA"/>
</dbReference>
<feature type="transmembrane region" description="Helical" evidence="4">
    <location>
        <begin position="221"/>
        <end position="242"/>
    </location>
</feature>
<dbReference type="GO" id="GO:0043565">
    <property type="term" value="F:sequence-specific DNA binding"/>
    <property type="evidence" value="ECO:0007669"/>
    <property type="project" value="InterPro"/>
</dbReference>
<feature type="domain" description="HTH araC/xylS-type" evidence="5">
    <location>
        <begin position="271"/>
        <end position="377"/>
    </location>
</feature>
<dbReference type="AlphaFoldDB" id="A0A6N4QWF3"/>
<keyword evidence="4" id="KW-1133">Transmembrane helix</keyword>
<dbReference type="PANTHER" id="PTHR43280:SF29">
    <property type="entry name" value="ARAC-FAMILY TRANSCRIPTIONAL REGULATOR"/>
    <property type="match status" value="1"/>
</dbReference>
<keyword evidence="4" id="KW-0812">Transmembrane</keyword>
<evidence type="ECO:0000256" key="3">
    <source>
        <dbReference type="ARBA" id="ARBA00023163"/>
    </source>
</evidence>
<dbReference type="SMART" id="SM00342">
    <property type="entry name" value="HTH_ARAC"/>
    <property type="match status" value="1"/>
</dbReference>
<organism evidence="6 7">
    <name type="scientific">Leptospira yasudae</name>
    <dbReference type="NCBI Taxonomy" id="2202201"/>
    <lineage>
        <taxon>Bacteria</taxon>
        <taxon>Pseudomonadati</taxon>
        <taxon>Spirochaetota</taxon>
        <taxon>Spirochaetia</taxon>
        <taxon>Leptospirales</taxon>
        <taxon>Leptospiraceae</taxon>
        <taxon>Leptospira</taxon>
    </lineage>
</organism>
<dbReference type="InterPro" id="IPR018060">
    <property type="entry name" value="HTH_AraC"/>
</dbReference>
<comment type="caution">
    <text evidence="6">The sequence shown here is derived from an EMBL/GenBank/DDBJ whole genome shotgun (WGS) entry which is preliminary data.</text>
</comment>
<evidence type="ECO:0000256" key="1">
    <source>
        <dbReference type="ARBA" id="ARBA00023015"/>
    </source>
</evidence>
<evidence type="ECO:0000256" key="2">
    <source>
        <dbReference type="ARBA" id="ARBA00023125"/>
    </source>
</evidence>
<keyword evidence="2" id="KW-0238">DNA-binding</keyword>
<dbReference type="InterPro" id="IPR009057">
    <property type="entry name" value="Homeodomain-like_sf"/>
</dbReference>
<feature type="transmembrane region" description="Helical" evidence="4">
    <location>
        <begin position="80"/>
        <end position="102"/>
    </location>
</feature>
<evidence type="ECO:0000259" key="5">
    <source>
        <dbReference type="PROSITE" id="PS01124"/>
    </source>
</evidence>
<accession>A0A6N4QWF3</accession>
<keyword evidence="1" id="KW-0805">Transcription regulation</keyword>
<dbReference type="SUPFAM" id="SSF46689">
    <property type="entry name" value="Homeodomain-like"/>
    <property type="match status" value="1"/>
</dbReference>
<feature type="transmembrane region" description="Helical" evidence="4">
    <location>
        <begin position="114"/>
        <end position="135"/>
    </location>
</feature>
<feature type="transmembrane region" description="Helical" evidence="4">
    <location>
        <begin position="22"/>
        <end position="40"/>
    </location>
</feature>
<feature type="transmembrane region" description="Helical" evidence="4">
    <location>
        <begin position="155"/>
        <end position="175"/>
    </location>
</feature>
<dbReference type="GO" id="GO:0003700">
    <property type="term" value="F:DNA-binding transcription factor activity"/>
    <property type="evidence" value="ECO:0007669"/>
    <property type="project" value="InterPro"/>
</dbReference>
<feature type="transmembrane region" description="Helical" evidence="4">
    <location>
        <begin position="195"/>
        <end position="215"/>
    </location>
</feature>
<proteinExistence type="predicted"/>
<keyword evidence="4" id="KW-0472">Membrane</keyword>
<dbReference type="PROSITE" id="PS01124">
    <property type="entry name" value="HTH_ARAC_FAMILY_2"/>
    <property type="match status" value="1"/>
</dbReference>
<evidence type="ECO:0000256" key="4">
    <source>
        <dbReference type="SAM" id="Phobius"/>
    </source>
</evidence>
<gene>
    <name evidence="6" type="ORF">EHQ83_17120</name>
</gene>